<evidence type="ECO:0000313" key="1">
    <source>
        <dbReference type="EMBL" id="QHT31083.1"/>
    </source>
</evidence>
<proteinExistence type="predicted"/>
<dbReference type="AlphaFoldDB" id="A0A6C0ERD1"/>
<protein>
    <submittedName>
        <fullName evidence="1">Uncharacterized protein</fullName>
    </submittedName>
</protein>
<reference evidence="1" key="1">
    <citation type="journal article" date="2020" name="Nature">
        <title>Giant virus diversity and host interactions through global metagenomics.</title>
        <authorList>
            <person name="Schulz F."/>
            <person name="Roux S."/>
            <person name="Paez-Espino D."/>
            <person name="Jungbluth S."/>
            <person name="Walsh D.A."/>
            <person name="Denef V.J."/>
            <person name="McMahon K.D."/>
            <person name="Konstantinidis K.T."/>
            <person name="Eloe-Fadrosh E.A."/>
            <person name="Kyrpides N.C."/>
            <person name="Woyke T."/>
        </authorList>
    </citation>
    <scope>NUCLEOTIDE SEQUENCE</scope>
    <source>
        <strain evidence="1">GVMAG-M-3300009155-2</strain>
    </source>
</reference>
<dbReference type="EMBL" id="MN738915">
    <property type="protein sequence ID" value="QHT31083.1"/>
    <property type="molecule type" value="Genomic_DNA"/>
</dbReference>
<name>A0A6C0ERD1_9ZZZZ</name>
<sequence>MQMLKRGPQPLKRCNALDPNLDTEDSAYMNYPLLFRFINHISIIHANRIENPEKWREYAGFLPKEYIPATTFTWDQEAEDSFPIVVEKEEEDEEYEQWPTQIKNQPERNEQLLDEWVLSHPPKCRRQICCDPLEEWNDWADKKLDWLMLSVEEEDNDEKNNETFGL</sequence>
<accession>A0A6C0ERD1</accession>
<organism evidence="1">
    <name type="scientific">viral metagenome</name>
    <dbReference type="NCBI Taxonomy" id="1070528"/>
    <lineage>
        <taxon>unclassified sequences</taxon>
        <taxon>metagenomes</taxon>
        <taxon>organismal metagenomes</taxon>
    </lineage>
</organism>